<dbReference type="FunFam" id="3.40.50.300:FF:000398">
    <property type="entry name" value="Type IV pilus assembly ATPase PilB"/>
    <property type="match status" value="1"/>
</dbReference>
<dbReference type="GO" id="GO:0005524">
    <property type="term" value="F:ATP binding"/>
    <property type="evidence" value="ECO:0007669"/>
    <property type="project" value="UniProtKB-KW"/>
</dbReference>
<keyword evidence="5" id="KW-0653">Protein transport</keyword>
<dbReference type="Gene3D" id="3.30.300.160">
    <property type="entry name" value="Type II secretion system, protein E, N-terminal domain"/>
    <property type="match status" value="1"/>
</dbReference>
<comment type="similarity">
    <text evidence="1">Belongs to the GSP E family.</text>
</comment>
<dbReference type="Proteomes" id="UP000650524">
    <property type="component" value="Unassembled WGS sequence"/>
</dbReference>
<organism evidence="10 11">
    <name type="scientific">Candidatus Desulfacyla euxinica</name>
    <dbReference type="NCBI Taxonomy" id="2841693"/>
    <lineage>
        <taxon>Bacteria</taxon>
        <taxon>Deltaproteobacteria</taxon>
        <taxon>Candidatus Desulfacyla</taxon>
    </lineage>
</organism>
<dbReference type="PANTHER" id="PTHR30258">
    <property type="entry name" value="TYPE II SECRETION SYSTEM PROTEIN GSPE-RELATED"/>
    <property type="match status" value="1"/>
</dbReference>
<dbReference type="Gene3D" id="3.30.450.90">
    <property type="match status" value="1"/>
</dbReference>
<name>A0A8J6T367_9DELT</name>
<dbReference type="GO" id="GO:0015627">
    <property type="term" value="C:type II protein secretion system complex"/>
    <property type="evidence" value="ECO:0007669"/>
    <property type="project" value="InterPro"/>
</dbReference>
<evidence type="ECO:0000256" key="1">
    <source>
        <dbReference type="ARBA" id="ARBA00006611"/>
    </source>
</evidence>
<dbReference type="EC" id="7.4.2.8" evidence="7"/>
<keyword evidence="3" id="KW-0547">Nucleotide-binding</keyword>
<dbReference type="InterPro" id="IPR001482">
    <property type="entry name" value="T2SS/T4SS_dom"/>
</dbReference>
<dbReference type="GO" id="GO:0016887">
    <property type="term" value="F:ATP hydrolysis activity"/>
    <property type="evidence" value="ECO:0007669"/>
    <property type="project" value="TreeGrafter"/>
</dbReference>
<dbReference type="InterPro" id="IPR007831">
    <property type="entry name" value="T2SS_GspE_N"/>
</dbReference>
<dbReference type="AlphaFoldDB" id="A0A8J6T367"/>
<sequence>MRHRRIGEILLETYGLTEEGFEAALKIQEEKGGRIGEILIQQGAVTEAEFLDALGIQFHLPVLTTLPTRDIDTSFAEEIPIQFLRKHRMVPVITSSGAEFAINDPLLFQSLDDLRLLTGLKEAEVVLAPYGSILAFINFAYDMSRDSAEQVIEDMHGDETNQILSEIEQTGDLLEDTSDAPVVKLVNLMLSQAVKARASDIHIEHSQHSLKIRNRVDGILYDMLSPPKHIQSALISRIKIMAKMNIAEKRLPQDGRIEIRIADKNIDIRVSTIPVAFGERVVLRLLDKTNVLLDVSDLGMPADRLGEFDRLIHSPHGIILVTGPTGSGKTTTLYAALSTINKTDINIITIEDPIEYQIEGIGQIQVNPKIDLTFAKGLRSIVRQDPDVILVGEIRDLETAEIAIQSALTGHLVFSTLHTNDAASATTRLIDMGIEPFLVTSSVNAILAQRLVRVICTNCKEEYTPDAESLQSIGISREMLRGGKICRGRGCPSCLDTGFKGRTGMFELMILDEPVRNLILKTSDANAIKQQAVEQGMSTLRQDGAQKVLNGITTIEEVFRVTYQ</sequence>
<dbReference type="Pfam" id="PF00437">
    <property type="entry name" value="T2SSE"/>
    <property type="match status" value="1"/>
</dbReference>
<dbReference type="GO" id="GO:0008564">
    <property type="term" value="F:protein-exporting ATPase activity"/>
    <property type="evidence" value="ECO:0007669"/>
    <property type="project" value="UniProtKB-EC"/>
</dbReference>
<evidence type="ECO:0000256" key="8">
    <source>
        <dbReference type="ARBA" id="ARBA00034006"/>
    </source>
</evidence>
<keyword evidence="2" id="KW-0813">Transport</keyword>
<dbReference type="Gene3D" id="3.40.50.300">
    <property type="entry name" value="P-loop containing nucleotide triphosphate hydrolases"/>
    <property type="match status" value="1"/>
</dbReference>
<dbReference type="PANTHER" id="PTHR30258:SF2">
    <property type="entry name" value="COMG OPERON PROTEIN 1"/>
    <property type="match status" value="1"/>
</dbReference>
<dbReference type="FunFam" id="3.30.450.90:FF:000001">
    <property type="entry name" value="Type II secretion system ATPase GspE"/>
    <property type="match status" value="1"/>
</dbReference>
<gene>
    <name evidence="10" type="primary">gspE</name>
    <name evidence="10" type="ORF">H8E19_08925</name>
</gene>
<dbReference type="SUPFAM" id="SSF52540">
    <property type="entry name" value="P-loop containing nucleoside triphosphate hydrolases"/>
    <property type="match status" value="1"/>
</dbReference>
<dbReference type="GO" id="GO:0015628">
    <property type="term" value="P:protein secretion by the type II secretion system"/>
    <property type="evidence" value="ECO:0007669"/>
    <property type="project" value="InterPro"/>
</dbReference>
<dbReference type="GO" id="GO:0005886">
    <property type="term" value="C:plasma membrane"/>
    <property type="evidence" value="ECO:0007669"/>
    <property type="project" value="TreeGrafter"/>
</dbReference>
<dbReference type="InterPro" id="IPR013369">
    <property type="entry name" value="T2SS_GspE"/>
</dbReference>
<dbReference type="PROSITE" id="PS00662">
    <property type="entry name" value="T2SP_E"/>
    <property type="match status" value="1"/>
</dbReference>
<protein>
    <recommendedName>
        <fullName evidence="7">protein-secreting ATPase</fullName>
        <ecNumber evidence="7">7.4.2.8</ecNumber>
    </recommendedName>
</protein>
<keyword evidence="4" id="KW-0067">ATP-binding</keyword>
<comment type="catalytic activity">
    <reaction evidence="8">
        <text>ATP + H2O + cellular proteinSide 1 = ADP + phosphate + cellular proteinSide 2.</text>
        <dbReference type="EC" id="7.4.2.8"/>
    </reaction>
</comment>
<evidence type="ECO:0000256" key="5">
    <source>
        <dbReference type="ARBA" id="ARBA00022927"/>
    </source>
</evidence>
<dbReference type="Pfam" id="PF05157">
    <property type="entry name" value="MshEN"/>
    <property type="match status" value="1"/>
</dbReference>
<dbReference type="CDD" id="cd01129">
    <property type="entry name" value="PulE-GspE-like"/>
    <property type="match status" value="1"/>
</dbReference>
<keyword evidence="6" id="KW-1278">Translocase</keyword>
<dbReference type="SUPFAM" id="SSF160246">
    <property type="entry name" value="EspE N-terminal domain-like"/>
    <property type="match status" value="1"/>
</dbReference>
<dbReference type="EMBL" id="JACNJD010000214">
    <property type="protein sequence ID" value="MBC8177515.1"/>
    <property type="molecule type" value="Genomic_DNA"/>
</dbReference>
<evidence type="ECO:0000256" key="3">
    <source>
        <dbReference type="ARBA" id="ARBA00022741"/>
    </source>
</evidence>
<evidence type="ECO:0000313" key="11">
    <source>
        <dbReference type="Proteomes" id="UP000650524"/>
    </source>
</evidence>
<feature type="domain" description="Bacterial type II secretion system protein E" evidence="9">
    <location>
        <begin position="382"/>
        <end position="396"/>
    </location>
</feature>
<dbReference type="SMART" id="SM00382">
    <property type="entry name" value="AAA"/>
    <property type="match status" value="1"/>
</dbReference>
<dbReference type="InterPro" id="IPR037257">
    <property type="entry name" value="T2SS_E_N_sf"/>
</dbReference>
<evidence type="ECO:0000259" key="9">
    <source>
        <dbReference type="PROSITE" id="PS00662"/>
    </source>
</evidence>
<evidence type="ECO:0000256" key="6">
    <source>
        <dbReference type="ARBA" id="ARBA00022967"/>
    </source>
</evidence>
<evidence type="ECO:0000313" key="10">
    <source>
        <dbReference type="EMBL" id="MBC8177515.1"/>
    </source>
</evidence>
<accession>A0A8J6T367</accession>
<evidence type="ECO:0000256" key="7">
    <source>
        <dbReference type="ARBA" id="ARBA00024382"/>
    </source>
</evidence>
<dbReference type="InterPro" id="IPR027417">
    <property type="entry name" value="P-loop_NTPase"/>
</dbReference>
<dbReference type="InterPro" id="IPR003593">
    <property type="entry name" value="AAA+_ATPase"/>
</dbReference>
<evidence type="ECO:0000256" key="2">
    <source>
        <dbReference type="ARBA" id="ARBA00022448"/>
    </source>
</evidence>
<dbReference type="NCBIfam" id="TIGR02533">
    <property type="entry name" value="type_II_gspE"/>
    <property type="match status" value="1"/>
</dbReference>
<reference evidence="10 11" key="1">
    <citation type="submission" date="2020-08" db="EMBL/GenBank/DDBJ databases">
        <title>Bridging the membrane lipid divide: bacteria of the FCB group superphylum have the potential to synthesize archaeal ether lipids.</title>
        <authorList>
            <person name="Villanueva L."/>
            <person name="Von Meijenfeldt F.A.B."/>
            <person name="Westbye A.B."/>
            <person name="Yadav S."/>
            <person name="Hopmans E.C."/>
            <person name="Dutilh B.E."/>
            <person name="Sinninghe Damste J.S."/>
        </authorList>
    </citation>
    <scope>NUCLEOTIDE SEQUENCE [LARGE SCALE GENOMIC DNA]</scope>
    <source>
        <strain evidence="10">NIOZ-UU27</strain>
    </source>
</reference>
<evidence type="ECO:0000256" key="4">
    <source>
        <dbReference type="ARBA" id="ARBA00022840"/>
    </source>
</evidence>
<comment type="caution">
    <text evidence="10">The sequence shown here is derived from an EMBL/GenBank/DDBJ whole genome shotgun (WGS) entry which is preliminary data.</text>
</comment>
<proteinExistence type="inferred from homology"/>